<reference evidence="3" key="1">
    <citation type="journal article" date="2019" name="Int. J. Syst. Evol. Microbiol.">
        <title>The Global Catalogue of Microorganisms (GCM) 10K type strain sequencing project: providing services to taxonomists for standard genome sequencing and annotation.</title>
        <authorList>
            <consortium name="The Broad Institute Genomics Platform"/>
            <consortium name="The Broad Institute Genome Sequencing Center for Infectious Disease"/>
            <person name="Wu L."/>
            <person name="Ma J."/>
        </authorList>
    </citation>
    <scope>NUCLEOTIDE SEQUENCE [LARGE SCALE GENOMIC DNA]</scope>
    <source>
        <strain evidence="3">CCUG 63830</strain>
    </source>
</reference>
<sequence>MPDPKPEVRERHTLREPAPDEQGRPTHEAGGPEAPDRRQREQRTRPTVLREER</sequence>
<accession>A0ABW1ZJV6</accession>
<proteinExistence type="predicted"/>
<feature type="region of interest" description="Disordered" evidence="1">
    <location>
        <begin position="1"/>
        <end position="53"/>
    </location>
</feature>
<feature type="compositionally biased region" description="Basic and acidic residues" evidence="1">
    <location>
        <begin position="34"/>
        <end position="53"/>
    </location>
</feature>
<dbReference type="EMBL" id="JBHSWB010000001">
    <property type="protein sequence ID" value="MFC6660085.1"/>
    <property type="molecule type" value="Genomic_DNA"/>
</dbReference>
<evidence type="ECO:0000313" key="2">
    <source>
        <dbReference type="EMBL" id="MFC6660085.1"/>
    </source>
</evidence>
<protein>
    <submittedName>
        <fullName evidence="2">Uncharacterized protein</fullName>
    </submittedName>
</protein>
<name>A0ABW1ZJV6_9DEIO</name>
<evidence type="ECO:0000256" key="1">
    <source>
        <dbReference type="SAM" id="MobiDB-lite"/>
    </source>
</evidence>
<organism evidence="2 3">
    <name type="scientific">Deinococcus multiflagellatus</name>
    <dbReference type="NCBI Taxonomy" id="1656887"/>
    <lineage>
        <taxon>Bacteria</taxon>
        <taxon>Thermotogati</taxon>
        <taxon>Deinococcota</taxon>
        <taxon>Deinococci</taxon>
        <taxon>Deinococcales</taxon>
        <taxon>Deinococcaceae</taxon>
        <taxon>Deinococcus</taxon>
    </lineage>
</organism>
<evidence type="ECO:0000313" key="3">
    <source>
        <dbReference type="Proteomes" id="UP001596317"/>
    </source>
</evidence>
<feature type="compositionally biased region" description="Basic and acidic residues" evidence="1">
    <location>
        <begin position="1"/>
        <end position="27"/>
    </location>
</feature>
<dbReference type="Proteomes" id="UP001596317">
    <property type="component" value="Unassembled WGS sequence"/>
</dbReference>
<dbReference type="RefSeq" id="WP_224607966.1">
    <property type="nucleotide sequence ID" value="NZ_JAIQXV010000007.1"/>
</dbReference>
<keyword evidence="3" id="KW-1185">Reference proteome</keyword>
<comment type="caution">
    <text evidence="2">The sequence shown here is derived from an EMBL/GenBank/DDBJ whole genome shotgun (WGS) entry which is preliminary data.</text>
</comment>
<gene>
    <name evidence="2" type="ORF">ACFP90_06760</name>
</gene>